<feature type="compositionally biased region" description="Basic and acidic residues" evidence="5">
    <location>
        <begin position="16"/>
        <end position="25"/>
    </location>
</feature>
<evidence type="ECO:0000313" key="7">
    <source>
        <dbReference type="EMBL" id="KAF2492378.1"/>
    </source>
</evidence>
<evidence type="ECO:0000256" key="3">
    <source>
        <dbReference type="ARBA" id="ARBA00023027"/>
    </source>
</evidence>
<evidence type="ECO:0000313" key="8">
    <source>
        <dbReference type="Proteomes" id="UP000799750"/>
    </source>
</evidence>
<feature type="compositionally biased region" description="Low complexity" evidence="5">
    <location>
        <begin position="1"/>
        <end position="11"/>
    </location>
</feature>
<keyword evidence="4" id="KW-0479">Metal-binding</keyword>
<feature type="region of interest" description="Disordered" evidence="5">
    <location>
        <begin position="1"/>
        <end position="29"/>
    </location>
</feature>
<name>A0A6A6QIW9_9PEZI</name>
<dbReference type="CDD" id="cd01412">
    <property type="entry name" value="SIRT5_Af1_CobB"/>
    <property type="match status" value="1"/>
</dbReference>
<dbReference type="Gene3D" id="3.30.1600.10">
    <property type="entry name" value="SIR2/SIRT2 'Small Domain"/>
    <property type="match status" value="1"/>
</dbReference>
<dbReference type="InterPro" id="IPR026591">
    <property type="entry name" value="Sirtuin_cat_small_dom_sf"/>
</dbReference>
<evidence type="ECO:0000256" key="5">
    <source>
        <dbReference type="SAM" id="MobiDB-lite"/>
    </source>
</evidence>
<dbReference type="EMBL" id="MU004194">
    <property type="protein sequence ID" value="KAF2492378.1"/>
    <property type="molecule type" value="Genomic_DNA"/>
</dbReference>
<comment type="similarity">
    <text evidence="1">Belongs to the sirtuin family. Class I subfamily.</text>
</comment>
<dbReference type="GO" id="GO:0036055">
    <property type="term" value="F:protein-succinyllysine desuccinylase activity"/>
    <property type="evidence" value="ECO:0007669"/>
    <property type="project" value="InterPro"/>
</dbReference>
<dbReference type="PANTHER" id="PTHR11085:SF10">
    <property type="entry name" value="NAD-DEPENDENT PROTEIN DEACYLASE SIRTUIN-5, MITOCHONDRIAL-RELATED"/>
    <property type="match status" value="1"/>
</dbReference>
<evidence type="ECO:0000256" key="4">
    <source>
        <dbReference type="PROSITE-ProRule" id="PRU00236"/>
    </source>
</evidence>
<feature type="domain" description="Deacetylase sirtuin-type" evidence="6">
    <location>
        <begin position="40"/>
        <end position="325"/>
    </location>
</feature>
<feature type="active site" description="Proton acceptor" evidence="4">
    <location>
        <position position="163"/>
    </location>
</feature>
<dbReference type="GO" id="GO:0005634">
    <property type="term" value="C:nucleus"/>
    <property type="evidence" value="ECO:0007669"/>
    <property type="project" value="TreeGrafter"/>
</dbReference>
<keyword evidence="3" id="KW-0520">NAD</keyword>
<feature type="binding site" evidence="4">
    <location>
        <position position="217"/>
    </location>
    <ligand>
        <name>Zn(2+)</name>
        <dbReference type="ChEBI" id="CHEBI:29105"/>
    </ligand>
</feature>
<protein>
    <submittedName>
        <fullName evidence="7">Silent information regulator protein Sir2p</fullName>
    </submittedName>
</protein>
<dbReference type="GO" id="GO:0017136">
    <property type="term" value="F:histone deacetylase activity, NAD-dependent"/>
    <property type="evidence" value="ECO:0007669"/>
    <property type="project" value="TreeGrafter"/>
</dbReference>
<gene>
    <name evidence="7" type="ORF">BU16DRAFT_529712</name>
</gene>
<dbReference type="Gene3D" id="3.40.50.1220">
    <property type="entry name" value="TPP-binding domain"/>
    <property type="match status" value="1"/>
</dbReference>
<sequence length="325" mass="36054">MADKSAQAASRKSSKFQKELQDIHKKQQKRKLKSSIELDPAINIDEYTAFAEHLKSSTRILALLGAGLSAASGIPTFRGAGGFWREHDVTDLASPEGFFKNPSLVWQFYNYRRHQALTAMPNRAHIALAKLAKQKPGFLAITQNIDGLSEQANHSPSQLERIHGSLFEVRCTNKACEFQETNYTDPIVPALQLPEDQDIGDANFPLREVPRADLPHCPKCVDSLLRPGIVLFGEAVPQPVTERIGEWLDKGQIDLMLVIGTTAIVYPAAGYIHIARVNHARVAVVDMEVKDGDDVQREQDGDWFFQGDASVIVPELLKEVIGRVP</sequence>
<dbReference type="InterPro" id="IPR029035">
    <property type="entry name" value="DHS-like_NAD/FAD-binding_dom"/>
</dbReference>
<evidence type="ECO:0000259" key="6">
    <source>
        <dbReference type="PROSITE" id="PS50305"/>
    </source>
</evidence>
<accession>A0A6A6QIW9</accession>
<dbReference type="InterPro" id="IPR027546">
    <property type="entry name" value="Sirtuin_class_III"/>
</dbReference>
<dbReference type="Proteomes" id="UP000799750">
    <property type="component" value="Unassembled WGS sequence"/>
</dbReference>
<proteinExistence type="inferred from homology"/>
<organism evidence="7 8">
    <name type="scientific">Lophium mytilinum</name>
    <dbReference type="NCBI Taxonomy" id="390894"/>
    <lineage>
        <taxon>Eukaryota</taxon>
        <taxon>Fungi</taxon>
        <taxon>Dikarya</taxon>
        <taxon>Ascomycota</taxon>
        <taxon>Pezizomycotina</taxon>
        <taxon>Dothideomycetes</taxon>
        <taxon>Pleosporomycetidae</taxon>
        <taxon>Mytilinidiales</taxon>
        <taxon>Mytilinidiaceae</taxon>
        <taxon>Lophium</taxon>
    </lineage>
</organism>
<dbReference type="Pfam" id="PF02146">
    <property type="entry name" value="SIR2"/>
    <property type="match status" value="1"/>
</dbReference>
<dbReference type="PROSITE" id="PS50305">
    <property type="entry name" value="SIRTUIN"/>
    <property type="match status" value="1"/>
</dbReference>
<keyword evidence="4" id="KW-0862">Zinc</keyword>
<dbReference type="InterPro" id="IPR003000">
    <property type="entry name" value="Sirtuin"/>
</dbReference>
<dbReference type="SUPFAM" id="SSF52467">
    <property type="entry name" value="DHS-like NAD/FAD-binding domain"/>
    <property type="match status" value="1"/>
</dbReference>
<dbReference type="InterPro" id="IPR026590">
    <property type="entry name" value="Ssirtuin_cat_dom"/>
</dbReference>
<dbReference type="GO" id="GO:0036054">
    <property type="term" value="F:protein-malonyllysine demalonylase activity"/>
    <property type="evidence" value="ECO:0007669"/>
    <property type="project" value="InterPro"/>
</dbReference>
<keyword evidence="8" id="KW-1185">Reference proteome</keyword>
<dbReference type="GO" id="GO:0070403">
    <property type="term" value="F:NAD+ binding"/>
    <property type="evidence" value="ECO:0007669"/>
    <property type="project" value="InterPro"/>
</dbReference>
<dbReference type="OrthoDB" id="424302at2759"/>
<dbReference type="AlphaFoldDB" id="A0A6A6QIW9"/>
<reference evidence="7" key="1">
    <citation type="journal article" date="2020" name="Stud. Mycol.">
        <title>101 Dothideomycetes genomes: a test case for predicting lifestyles and emergence of pathogens.</title>
        <authorList>
            <person name="Haridas S."/>
            <person name="Albert R."/>
            <person name="Binder M."/>
            <person name="Bloem J."/>
            <person name="Labutti K."/>
            <person name="Salamov A."/>
            <person name="Andreopoulos B."/>
            <person name="Baker S."/>
            <person name="Barry K."/>
            <person name="Bills G."/>
            <person name="Bluhm B."/>
            <person name="Cannon C."/>
            <person name="Castanera R."/>
            <person name="Culley D."/>
            <person name="Daum C."/>
            <person name="Ezra D."/>
            <person name="Gonzalez J."/>
            <person name="Henrissat B."/>
            <person name="Kuo A."/>
            <person name="Liang C."/>
            <person name="Lipzen A."/>
            <person name="Lutzoni F."/>
            <person name="Magnuson J."/>
            <person name="Mondo S."/>
            <person name="Nolan M."/>
            <person name="Ohm R."/>
            <person name="Pangilinan J."/>
            <person name="Park H.-J."/>
            <person name="Ramirez L."/>
            <person name="Alfaro M."/>
            <person name="Sun H."/>
            <person name="Tritt A."/>
            <person name="Yoshinaga Y."/>
            <person name="Zwiers L.-H."/>
            <person name="Turgeon B."/>
            <person name="Goodwin S."/>
            <person name="Spatafora J."/>
            <person name="Crous P."/>
            <person name="Grigoriev I."/>
        </authorList>
    </citation>
    <scope>NUCLEOTIDE SEQUENCE</scope>
    <source>
        <strain evidence="7">CBS 269.34</strain>
    </source>
</reference>
<dbReference type="GO" id="GO:0046872">
    <property type="term" value="F:metal ion binding"/>
    <property type="evidence" value="ECO:0007669"/>
    <property type="project" value="UniProtKB-KW"/>
</dbReference>
<evidence type="ECO:0000256" key="2">
    <source>
        <dbReference type="ARBA" id="ARBA00022679"/>
    </source>
</evidence>
<dbReference type="InterPro" id="IPR050134">
    <property type="entry name" value="NAD-dep_sirtuin_deacylases"/>
</dbReference>
<evidence type="ECO:0000256" key="1">
    <source>
        <dbReference type="ARBA" id="ARBA00006924"/>
    </source>
</evidence>
<feature type="binding site" evidence="4">
    <location>
        <position position="176"/>
    </location>
    <ligand>
        <name>Zn(2+)</name>
        <dbReference type="ChEBI" id="CHEBI:29105"/>
    </ligand>
</feature>
<dbReference type="PANTHER" id="PTHR11085">
    <property type="entry name" value="NAD-DEPENDENT PROTEIN DEACYLASE SIRTUIN-5, MITOCHONDRIAL-RELATED"/>
    <property type="match status" value="1"/>
</dbReference>
<feature type="binding site" evidence="4">
    <location>
        <position position="171"/>
    </location>
    <ligand>
        <name>Zn(2+)</name>
        <dbReference type="ChEBI" id="CHEBI:29105"/>
    </ligand>
</feature>
<keyword evidence="2" id="KW-0808">Transferase</keyword>
<feature type="binding site" evidence="4">
    <location>
        <position position="220"/>
    </location>
    <ligand>
        <name>Zn(2+)</name>
        <dbReference type="ChEBI" id="CHEBI:29105"/>
    </ligand>
</feature>